<evidence type="ECO:0000313" key="4">
    <source>
        <dbReference type="EMBL" id="ABU58622.1"/>
    </source>
</evidence>
<evidence type="ECO:0000313" key="5">
    <source>
        <dbReference type="Proteomes" id="UP000000263"/>
    </source>
</evidence>
<dbReference type="FunFam" id="1.10.10.2830:FF:000001">
    <property type="entry name" value="Chromosome partitioning protein ParB"/>
    <property type="match status" value="1"/>
</dbReference>
<reference evidence="4 5" key="1">
    <citation type="submission" date="2007-08" db="EMBL/GenBank/DDBJ databases">
        <title>Complete sequence of Roseiflexus castenholzii DSM 13941.</title>
        <authorList>
            <consortium name="US DOE Joint Genome Institute"/>
            <person name="Copeland A."/>
            <person name="Lucas S."/>
            <person name="Lapidus A."/>
            <person name="Barry K."/>
            <person name="Glavina del Rio T."/>
            <person name="Dalin E."/>
            <person name="Tice H."/>
            <person name="Pitluck S."/>
            <person name="Thompson L.S."/>
            <person name="Brettin T."/>
            <person name="Bruce D."/>
            <person name="Detter J.C."/>
            <person name="Han C."/>
            <person name="Tapia R."/>
            <person name="Schmutz J."/>
            <person name="Larimer F."/>
            <person name="Land M."/>
            <person name="Hauser L."/>
            <person name="Kyrpides N."/>
            <person name="Mikhailova N."/>
            <person name="Bryant D.A."/>
            <person name="Hanada S."/>
            <person name="Tsukatani Y."/>
            <person name="Richardson P."/>
        </authorList>
    </citation>
    <scope>NUCLEOTIDE SEQUENCE [LARGE SCALE GENOMIC DNA]</scope>
    <source>
        <strain evidence="5">DSM 13941 / HLO8</strain>
    </source>
</reference>
<name>A7NM67_ROSCS</name>
<accession>A7NM67</accession>
<dbReference type="InterPro" id="IPR004437">
    <property type="entry name" value="ParB/RepB/Spo0J"/>
</dbReference>
<evidence type="ECO:0000259" key="3">
    <source>
        <dbReference type="SMART" id="SM00470"/>
    </source>
</evidence>
<dbReference type="InterPro" id="IPR041468">
    <property type="entry name" value="HTH_ParB/Spo0J"/>
</dbReference>
<dbReference type="GO" id="GO:0005694">
    <property type="term" value="C:chromosome"/>
    <property type="evidence" value="ECO:0007669"/>
    <property type="project" value="TreeGrafter"/>
</dbReference>
<dbReference type="SUPFAM" id="SSF110849">
    <property type="entry name" value="ParB/Sulfiredoxin"/>
    <property type="match status" value="1"/>
</dbReference>
<comment type="similarity">
    <text evidence="1">Belongs to the ParB family.</text>
</comment>
<sequence>MQLLWIDPRALEPDPQGVREDPGEIDGLATTIAEYGLLQPLGVIDIGRSRYRVVYGNRRRLAALKLGLERVPCVLLDPDDPRVFLRQLTENLQRRDLNDLEQARAFQKLREQIALERGSTDEGALDEAAARLVGLSPRTVRRYLGLLDLPLEIQEYLRKGDLNVTQAQHLRRVTNERTQIELARAAVEEGMSAAEISRLASFFAANPNLSLDDALQALQQGVDLAATMPRSASSAAMPAAGPLLKGAALGDLSDDERDAGLWDDETVDDDPVFPDIADETIENQPKNKARVFRIRSLDQMIDETDRLFRAHAEGDLIKWVRQDQHAPMKIGLLLKQLDALSRALREIARQQNWVFEDA</sequence>
<dbReference type="Pfam" id="PF02195">
    <property type="entry name" value="ParB_N"/>
    <property type="match status" value="1"/>
</dbReference>
<dbReference type="InterPro" id="IPR003115">
    <property type="entry name" value="ParB_N"/>
</dbReference>
<dbReference type="KEGG" id="rca:Rcas_2543"/>
<dbReference type="GO" id="GO:0007059">
    <property type="term" value="P:chromosome segregation"/>
    <property type="evidence" value="ECO:0007669"/>
    <property type="project" value="UniProtKB-KW"/>
</dbReference>
<dbReference type="GO" id="GO:0045881">
    <property type="term" value="P:positive regulation of sporulation resulting in formation of a cellular spore"/>
    <property type="evidence" value="ECO:0007669"/>
    <property type="project" value="TreeGrafter"/>
</dbReference>
<dbReference type="OrthoDB" id="9771505at2"/>
<dbReference type="PANTHER" id="PTHR33375:SF1">
    <property type="entry name" value="CHROMOSOME-PARTITIONING PROTEIN PARB-RELATED"/>
    <property type="match status" value="1"/>
</dbReference>
<dbReference type="eggNOG" id="COG1475">
    <property type="taxonomic scope" value="Bacteria"/>
</dbReference>
<dbReference type="SMART" id="SM00470">
    <property type="entry name" value="ParB"/>
    <property type="match status" value="1"/>
</dbReference>
<proteinExistence type="inferred from homology"/>
<gene>
    <name evidence="4" type="ordered locus">Rcas_2543</name>
</gene>
<dbReference type="AlphaFoldDB" id="A7NM67"/>
<dbReference type="InterPro" id="IPR050336">
    <property type="entry name" value="Chromosome_partition/occlusion"/>
</dbReference>
<protein>
    <submittedName>
        <fullName evidence="4">ParB-like partition protein</fullName>
    </submittedName>
</protein>
<dbReference type="HOGENOM" id="CLU_773481_0_0_0"/>
<dbReference type="InterPro" id="IPR036086">
    <property type="entry name" value="ParB/Sulfiredoxin_sf"/>
</dbReference>
<dbReference type="GO" id="GO:0003677">
    <property type="term" value="F:DNA binding"/>
    <property type="evidence" value="ECO:0007669"/>
    <property type="project" value="InterPro"/>
</dbReference>
<dbReference type="RefSeq" id="WP_012121046.1">
    <property type="nucleotide sequence ID" value="NC_009767.1"/>
</dbReference>
<dbReference type="Proteomes" id="UP000000263">
    <property type="component" value="Chromosome"/>
</dbReference>
<dbReference type="SUPFAM" id="SSF109709">
    <property type="entry name" value="KorB DNA-binding domain-like"/>
    <property type="match status" value="1"/>
</dbReference>
<evidence type="ECO:0000256" key="1">
    <source>
        <dbReference type="ARBA" id="ARBA00006295"/>
    </source>
</evidence>
<keyword evidence="5" id="KW-1185">Reference proteome</keyword>
<dbReference type="Pfam" id="PF17762">
    <property type="entry name" value="HTH_ParB"/>
    <property type="match status" value="1"/>
</dbReference>
<dbReference type="Gene3D" id="1.10.10.2830">
    <property type="match status" value="1"/>
</dbReference>
<dbReference type="STRING" id="383372.Rcas_2543"/>
<feature type="domain" description="ParB-like N-terminal" evidence="3">
    <location>
        <begin position="4"/>
        <end position="92"/>
    </location>
</feature>
<organism evidence="4 5">
    <name type="scientific">Roseiflexus castenholzii (strain DSM 13941 / HLO8)</name>
    <dbReference type="NCBI Taxonomy" id="383372"/>
    <lineage>
        <taxon>Bacteria</taxon>
        <taxon>Bacillati</taxon>
        <taxon>Chloroflexota</taxon>
        <taxon>Chloroflexia</taxon>
        <taxon>Chloroflexales</taxon>
        <taxon>Roseiflexineae</taxon>
        <taxon>Roseiflexaceae</taxon>
        <taxon>Roseiflexus</taxon>
    </lineage>
</organism>
<keyword evidence="2" id="KW-0159">Chromosome partition</keyword>
<dbReference type="EMBL" id="CP000804">
    <property type="protein sequence ID" value="ABU58622.1"/>
    <property type="molecule type" value="Genomic_DNA"/>
</dbReference>
<evidence type="ECO:0000256" key="2">
    <source>
        <dbReference type="ARBA" id="ARBA00022829"/>
    </source>
</evidence>
<dbReference type="NCBIfam" id="TIGR00180">
    <property type="entry name" value="parB_part"/>
    <property type="match status" value="1"/>
</dbReference>
<dbReference type="Gene3D" id="3.90.1530.30">
    <property type="match status" value="1"/>
</dbReference>
<dbReference type="PANTHER" id="PTHR33375">
    <property type="entry name" value="CHROMOSOME-PARTITIONING PROTEIN PARB-RELATED"/>
    <property type="match status" value="1"/>
</dbReference>